<dbReference type="AlphaFoldDB" id="A0A9P6GSK4"/>
<sequence length="299" mass="33659">MEPASRSNGQRPRRPRAARACDLCRAKNKCDESHGQQLNSRCYTAEYVKQLEEQVKFLSTRPVASPSAPPMAQVGQSPAETHIHFAASQCYDTGRAPPVPIRETGEEEISGVNRHTRDVEFYGSFSSFTLLSHIRRTGQRRQGDEDGAHIVSSLHNPASRITPTASHVDGRNTGVDHANHYLQCRGFWKSFFSTIHYIHPILDKRDFMQKCEALWSSRSDDPGHHPKSSFVALYYSVLALGATVAIREEESIDGLSNLQWSRKYFDIARTCCDQLGLVKDLEMVQCFFMLGRFILPGEA</sequence>
<dbReference type="GO" id="GO:0006351">
    <property type="term" value="P:DNA-templated transcription"/>
    <property type="evidence" value="ECO:0007669"/>
    <property type="project" value="InterPro"/>
</dbReference>
<feature type="domain" description="Xylanolytic transcriptional activator regulatory" evidence="4">
    <location>
        <begin position="189"/>
        <end position="293"/>
    </location>
</feature>
<dbReference type="Proteomes" id="UP000756921">
    <property type="component" value="Unassembled WGS sequence"/>
</dbReference>
<dbReference type="GO" id="GO:0000978">
    <property type="term" value="F:RNA polymerase II cis-regulatory region sequence-specific DNA binding"/>
    <property type="evidence" value="ECO:0007669"/>
    <property type="project" value="TreeGrafter"/>
</dbReference>
<dbReference type="GO" id="GO:0008270">
    <property type="term" value="F:zinc ion binding"/>
    <property type="evidence" value="ECO:0007669"/>
    <property type="project" value="InterPro"/>
</dbReference>
<reference evidence="5" key="1">
    <citation type="journal article" date="2020" name="Mol. Plant Microbe Interact.">
        <title>Genome Sequence of the Biocontrol Agent Coniothyrium minitans strain Conio (IMI 134523).</title>
        <authorList>
            <person name="Patel D."/>
            <person name="Shittu T.A."/>
            <person name="Baroncelli R."/>
            <person name="Muthumeenakshi S."/>
            <person name="Osborne T.H."/>
            <person name="Janganan T.K."/>
            <person name="Sreenivasaprasad S."/>
        </authorList>
    </citation>
    <scope>NUCLEOTIDE SEQUENCE</scope>
    <source>
        <strain evidence="5">Conio</strain>
    </source>
</reference>
<evidence type="ECO:0000313" key="5">
    <source>
        <dbReference type="EMBL" id="KAF9741107.1"/>
    </source>
</evidence>
<evidence type="ECO:0000313" key="6">
    <source>
        <dbReference type="Proteomes" id="UP000756921"/>
    </source>
</evidence>
<dbReference type="CDD" id="cd12148">
    <property type="entry name" value="fungal_TF_MHR"/>
    <property type="match status" value="1"/>
</dbReference>
<accession>A0A9P6GSK4</accession>
<dbReference type="InterPro" id="IPR051127">
    <property type="entry name" value="Fungal_SecMet_Regulators"/>
</dbReference>
<evidence type="ECO:0000256" key="3">
    <source>
        <dbReference type="ARBA" id="ARBA00023242"/>
    </source>
</evidence>
<comment type="caution">
    <text evidence="5">The sequence shown here is derived from an EMBL/GenBank/DDBJ whole genome shotgun (WGS) entry which is preliminary data.</text>
</comment>
<dbReference type="InterPro" id="IPR007219">
    <property type="entry name" value="XnlR_reg_dom"/>
</dbReference>
<dbReference type="GO" id="GO:0005634">
    <property type="term" value="C:nucleus"/>
    <property type="evidence" value="ECO:0007669"/>
    <property type="project" value="TreeGrafter"/>
</dbReference>
<evidence type="ECO:0000256" key="2">
    <source>
        <dbReference type="ARBA" id="ARBA00023163"/>
    </source>
</evidence>
<dbReference type="GO" id="GO:0000435">
    <property type="term" value="P:positive regulation of transcription from RNA polymerase II promoter by galactose"/>
    <property type="evidence" value="ECO:0007669"/>
    <property type="project" value="TreeGrafter"/>
</dbReference>
<keyword evidence="2" id="KW-0804">Transcription</keyword>
<evidence type="ECO:0000256" key="1">
    <source>
        <dbReference type="ARBA" id="ARBA00023015"/>
    </source>
</evidence>
<evidence type="ECO:0000259" key="4">
    <source>
        <dbReference type="Pfam" id="PF04082"/>
    </source>
</evidence>
<proteinExistence type="predicted"/>
<gene>
    <name evidence="5" type="ORF">PMIN01_00646</name>
</gene>
<keyword evidence="6" id="KW-1185">Reference proteome</keyword>
<keyword evidence="1" id="KW-0805">Transcription regulation</keyword>
<keyword evidence="3" id="KW-0539">Nucleus</keyword>
<dbReference type="EMBL" id="WJXW01000001">
    <property type="protein sequence ID" value="KAF9741107.1"/>
    <property type="molecule type" value="Genomic_DNA"/>
</dbReference>
<dbReference type="GO" id="GO:0000981">
    <property type="term" value="F:DNA-binding transcription factor activity, RNA polymerase II-specific"/>
    <property type="evidence" value="ECO:0007669"/>
    <property type="project" value="TreeGrafter"/>
</dbReference>
<organism evidence="5 6">
    <name type="scientific">Paraphaeosphaeria minitans</name>
    <dbReference type="NCBI Taxonomy" id="565426"/>
    <lineage>
        <taxon>Eukaryota</taxon>
        <taxon>Fungi</taxon>
        <taxon>Dikarya</taxon>
        <taxon>Ascomycota</taxon>
        <taxon>Pezizomycotina</taxon>
        <taxon>Dothideomycetes</taxon>
        <taxon>Pleosporomycetidae</taxon>
        <taxon>Pleosporales</taxon>
        <taxon>Massarineae</taxon>
        <taxon>Didymosphaeriaceae</taxon>
        <taxon>Paraphaeosphaeria</taxon>
    </lineage>
</organism>
<dbReference type="OrthoDB" id="2571985at2759"/>
<dbReference type="Pfam" id="PF04082">
    <property type="entry name" value="Fungal_trans"/>
    <property type="match status" value="1"/>
</dbReference>
<protein>
    <submittedName>
        <fullName evidence="5">C6 transcription factor</fullName>
    </submittedName>
</protein>
<name>A0A9P6GSK4_9PLEO</name>
<dbReference type="PANTHER" id="PTHR47424:SF15">
    <property type="entry name" value="ZN(II)2CYS6 TRANSCRIPTION FACTOR (EUROFUNG)"/>
    <property type="match status" value="1"/>
</dbReference>
<dbReference type="PANTHER" id="PTHR47424">
    <property type="entry name" value="REGULATORY PROTEIN GAL4"/>
    <property type="match status" value="1"/>
</dbReference>